<organism evidence="1 2">
    <name type="scientific">Cronobacter phage JC01</name>
    <dbReference type="NCBI Taxonomy" id="2729575"/>
    <lineage>
        <taxon>Viruses</taxon>
        <taxon>Duplodnaviria</taxon>
        <taxon>Heunggongvirae</taxon>
        <taxon>Uroviricota</taxon>
        <taxon>Caudoviricetes</taxon>
        <taxon>Casjensviridae</taxon>
        <taxon>Jacunavirus</taxon>
        <taxon>Jacunavirus JC01</taxon>
    </lineage>
</organism>
<evidence type="ECO:0000313" key="1">
    <source>
        <dbReference type="EMBL" id="QJI52258.1"/>
    </source>
</evidence>
<keyword evidence="2" id="KW-1185">Reference proteome</keyword>
<reference evidence="1 2" key="1">
    <citation type="submission" date="2020-04" db="EMBL/GenBank/DDBJ databases">
        <title>Characterization and complete genome analysis of a novel phage JC01 infecting Cronobacter sakazakii.</title>
        <authorList>
            <person name="Jiang J."/>
            <person name="Zhao C."/>
            <person name="Tie D."/>
            <person name="Li Z."/>
        </authorList>
    </citation>
    <scope>NUCLEOTIDE SEQUENCE [LARGE SCALE GENOMIC DNA]</scope>
</reference>
<accession>A0A6M3YKL9</accession>
<dbReference type="EMBL" id="MT330372">
    <property type="protein sequence ID" value="QJI52258.1"/>
    <property type="molecule type" value="Genomic_DNA"/>
</dbReference>
<dbReference type="RefSeq" id="YP_009998618.1">
    <property type="nucleotide sequence ID" value="NC_052989.1"/>
</dbReference>
<protein>
    <submittedName>
        <fullName evidence="1">Uncharacterized protein</fullName>
    </submittedName>
</protein>
<dbReference type="KEGG" id="vg:62681209"/>
<dbReference type="GeneID" id="62681209"/>
<name>A0A6M3YKL9_9CAUD</name>
<dbReference type="Proteomes" id="UP000502753">
    <property type="component" value="Segment"/>
</dbReference>
<proteinExistence type="predicted"/>
<evidence type="ECO:0000313" key="2">
    <source>
        <dbReference type="Proteomes" id="UP000502753"/>
    </source>
</evidence>
<sequence>MQTIQTKYSNGRVRAACWNGSCRIDADPALSSEANHRAAAEKLVAKLNANRNVLWGIVCSAPSVGDGWTFIIDYVPDIRPLNMSITVKFMPATNTGPAYMRVYSWLKPKGIKVHYSPKVADGCDIQGHALYAANIMLDEINRQCEETRAGIKYGISEYVMTYDGDRLFTVKAE</sequence>